<dbReference type="InterPro" id="IPR029063">
    <property type="entry name" value="SAM-dependent_MTases_sf"/>
</dbReference>
<dbReference type="Pfam" id="PF05219">
    <property type="entry name" value="DREV"/>
    <property type="match status" value="1"/>
</dbReference>
<accession>A0AAW1I8T9</accession>
<sequence length="192" mass="22023">MFVLSFSQFLKLSGWESNTLEESLLDLGAGDGEVTARLAKAYKRVYVTEVSNTMQNLLRHRGFEILPVETWYEHRKFNTISCLNVLDRCDRPLELLNHIGDSLAPNGTILLAIVLPFSSYVEFGSKDHKPRELLHVKGSSFEEQVKSLVIDVFDPLGFELISWSRVPYLCEGDLNQSYYWLDDAVFLLKKKM</sequence>
<protein>
    <submittedName>
        <fullName evidence="1">DREV methyltransferase</fullName>
    </submittedName>
</protein>
<organism evidence="1 2">
    <name type="scientific">Popillia japonica</name>
    <name type="common">Japanese beetle</name>
    <dbReference type="NCBI Taxonomy" id="7064"/>
    <lineage>
        <taxon>Eukaryota</taxon>
        <taxon>Metazoa</taxon>
        <taxon>Ecdysozoa</taxon>
        <taxon>Arthropoda</taxon>
        <taxon>Hexapoda</taxon>
        <taxon>Insecta</taxon>
        <taxon>Pterygota</taxon>
        <taxon>Neoptera</taxon>
        <taxon>Endopterygota</taxon>
        <taxon>Coleoptera</taxon>
        <taxon>Polyphaga</taxon>
        <taxon>Scarabaeiformia</taxon>
        <taxon>Scarabaeidae</taxon>
        <taxon>Rutelinae</taxon>
        <taxon>Popillia</taxon>
    </lineage>
</organism>
<dbReference type="PANTHER" id="PTHR12890:SF0">
    <property type="entry name" value="PROTEIN-L-HISTIDINE N-PROS-METHYLTRANSFERASE"/>
    <property type="match status" value="1"/>
</dbReference>
<comment type="caution">
    <text evidence="1">The sequence shown here is derived from an EMBL/GenBank/DDBJ whole genome shotgun (WGS) entry which is preliminary data.</text>
</comment>
<dbReference type="Proteomes" id="UP001458880">
    <property type="component" value="Unassembled WGS sequence"/>
</dbReference>
<keyword evidence="1" id="KW-0808">Transferase</keyword>
<dbReference type="CDD" id="cd02440">
    <property type="entry name" value="AdoMet_MTases"/>
    <property type="match status" value="1"/>
</dbReference>
<dbReference type="SUPFAM" id="SSF53335">
    <property type="entry name" value="S-adenosyl-L-methionine-dependent methyltransferases"/>
    <property type="match status" value="1"/>
</dbReference>
<dbReference type="InterPro" id="IPR007884">
    <property type="entry name" value="METL9"/>
</dbReference>
<keyword evidence="1" id="KW-0489">Methyltransferase</keyword>
<dbReference type="GO" id="GO:0106370">
    <property type="term" value="F:protein-L-histidine N-pros-methyltransferase activity"/>
    <property type="evidence" value="ECO:0007669"/>
    <property type="project" value="InterPro"/>
</dbReference>
<dbReference type="GO" id="GO:0032259">
    <property type="term" value="P:methylation"/>
    <property type="evidence" value="ECO:0007669"/>
    <property type="project" value="UniProtKB-KW"/>
</dbReference>
<gene>
    <name evidence="1" type="ORF">QE152_g38113</name>
</gene>
<dbReference type="Gene3D" id="3.40.50.150">
    <property type="entry name" value="Vaccinia Virus protein VP39"/>
    <property type="match status" value="1"/>
</dbReference>
<keyword evidence="2" id="KW-1185">Reference proteome</keyword>
<dbReference type="AlphaFoldDB" id="A0AAW1I8T9"/>
<reference evidence="1 2" key="1">
    <citation type="journal article" date="2024" name="BMC Genomics">
        <title>De novo assembly and annotation of Popillia japonica's genome with initial clues to its potential as an invasive pest.</title>
        <authorList>
            <person name="Cucini C."/>
            <person name="Boschi S."/>
            <person name="Funari R."/>
            <person name="Cardaioli E."/>
            <person name="Iannotti N."/>
            <person name="Marturano G."/>
            <person name="Paoli F."/>
            <person name="Bruttini M."/>
            <person name="Carapelli A."/>
            <person name="Frati F."/>
            <person name="Nardi F."/>
        </authorList>
    </citation>
    <scope>NUCLEOTIDE SEQUENCE [LARGE SCALE GENOMIC DNA]</scope>
    <source>
        <strain evidence="1">DMR45628</strain>
    </source>
</reference>
<dbReference type="EMBL" id="JASPKY010000784">
    <property type="protein sequence ID" value="KAK9685339.1"/>
    <property type="molecule type" value="Genomic_DNA"/>
</dbReference>
<name>A0AAW1I8T9_POPJA</name>
<dbReference type="PANTHER" id="PTHR12890">
    <property type="entry name" value="DREV PROTEIN"/>
    <property type="match status" value="1"/>
</dbReference>
<evidence type="ECO:0000313" key="2">
    <source>
        <dbReference type="Proteomes" id="UP001458880"/>
    </source>
</evidence>
<evidence type="ECO:0000313" key="1">
    <source>
        <dbReference type="EMBL" id="KAK9685339.1"/>
    </source>
</evidence>
<proteinExistence type="predicted"/>